<keyword evidence="3" id="KW-0158">Chromosome</keyword>
<proteinExistence type="inferred from homology"/>
<accession>A0A674EZI7</accession>
<name>A0A674EZI7_SALTR</name>
<keyword evidence="5" id="KW-0539">Nucleus</keyword>
<dbReference type="GO" id="GO:0007052">
    <property type="term" value="P:mitotic spindle organization"/>
    <property type="evidence" value="ECO:0007669"/>
    <property type="project" value="TreeGrafter"/>
</dbReference>
<evidence type="ECO:0000256" key="2">
    <source>
        <dbReference type="ARBA" id="ARBA00004629"/>
    </source>
</evidence>
<evidence type="ECO:0000256" key="7">
    <source>
        <dbReference type="ARBA" id="ARBA00025735"/>
    </source>
</evidence>
<evidence type="ECO:0000313" key="9">
    <source>
        <dbReference type="Ensembl" id="ENSSTUP00000113124.1"/>
    </source>
</evidence>
<dbReference type="PANTHER" id="PTHR48122">
    <property type="entry name" value="CENTROMERE PROTEIN H"/>
    <property type="match status" value="1"/>
</dbReference>
<protein>
    <recommendedName>
        <fullName evidence="8">Centromere protein H C-terminal domain-containing protein</fullName>
    </recommendedName>
</protein>
<reference evidence="9" key="1">
    <citation type="submission" date="2025-08" db="UniProtKB">
        <authorList>
            <consortium name="Ensembl"/>
        </authorList>
    </citation>
    <scope>IDENTIFICATION</scope>
</reference>
<dbReference type="Proteomes" id="UP000472277">
    <property type="component" value="Chromosome 27"/>
</dbReference>
<reference evidence="9" key="2">
    <citation type="submission" date="2025-09" db="UniProtKB">
        <authorList>
            <consortium name="Ensembl"/>
        </authorList>
    </citation>
    <scope>IDENTIFICATION</scope>
</reference>
<dbReference type="GO" id="GO:0051382">
    <property type="term" value="P:kinetochore assembly"/>
    <property type="evidence" value="ECO:0007669"/>
    <property type="project" value="InterPro"/>
</dbReference>
<evidence type="ECO:0000313" key="10">
    <source>
        <dbReference type="Proteomes" id="UP000472277"/>
    </source>
</evidence>
<dbReference type="GO" id="GO:0043515">
    <property type="term" value="F:kinetochore binding"/>
    <property type="evidence" value="ECO:0007669"/>
    <property type="project" value="TreeGrafter"/>
</dbReference>
<dbReference type="InterPro" id="IPR040034">
    <property type="entry name" value="CENP-H"/>
</dbReference>
<keyword evidence="10" id="KW-1185">Reference proteome</keyword>
<evidence type="ECO:0000256" key="6">
    <source>
        <dbReference type="ARBA" id="ARBA00023328"/>
    </source>
</evidence>
<evidence type="ECO:0000256" key="4">
    <source>
        <dbReference type="ARBA" id="ARBA00022838"/>
    </source>
</evidence>
<dbReference type="GO" id="GO:0005634">
    <property type="term" value="C:nucleus"/>
    <property type="evidence" value="ECO:0007669"/>
    <property type="project" value="UniProtKB-SubCell"/>
</dbReference>
<dbReference type="InterPro" id="IPR008426">
    <property type="entry name" value="CENP-H_C"/>
</dbReference>
<organism evidence="9 10">
    <name type="scientific">Salmo trutta</name>
    <name type="common">Brown trout</name>
    <dbReference type="NCBI Taxonomy" id="8032"/>
    <lineage>
        <taxon>Eukaryota</taxon>
        <taxon>Metazoa</taxon>
        <taxon>Chordata</taxon>
        <taxon>Craniata</taxon>
        <taxon>Vertebrata</taxon>
        <taxon>Euteleostomi</taxon>
        <taxon>Actinopterygii</taxon>
        <taxon>Neopterygii</taxon>
        <taxon>Teleostei</taxon>
        <taxon>Protacanthopterygii</taxon>
        <taxon>Salmoniformes</taxon>
        <taxon>Salmonidae</taxon>
        <taxon>Salmoninae</taxon>
        <taxon>Salmo</taxon>
    </lineage>
</organism>
<dbReference type="GeneTree" id="ENSGT00980000202325"/>
<comment type="subcellular location">
    <subcellularLocation>
        <location evidence="2">Chromosome</location>
        <location evidence="2">Centromere</location>
        <location evidence="2">Kinetochore</location>
    </subcellularLocation>
    <subcellularLocation>
        <location evidence="1">Nucleus</location>
    </subcellularLocation>
</comment>
<dbReference type="Pfam" id="PF05837">
    <property type="entry name" value="CENP-H"/>
    <property type="match status" value="1"/>
</dbReference>
<dbReference type="AlphaFoldDB" id="A0A674EZI7"/>
<keyword evidence="4" id="KW-0995">Kinetochore</keyword>
<evidence type="ECO:0000256" key="5">
    <source>
        <dbReference type="ARBA" id="ARBA00023242"/>
    </source>
</evidence>
<evidence type="ECO:0000256" key="1">
    <source>
        <dbReference type="ARBA" id="ARBA00004123"/>
    </source>
</evidence>
<evidence type="ECO:0000259" key="8">
    <source>
        <dbReference type="Pfam" id="PF05837"/>
    </source>
</evidence>
<comment type="similarity">
    <text evidence="7">Belongs to the CENP-H/MCM16 family.</text>
</comment>
<dbReference type="Ensembl" id="ENSSTUT00000121084.1">
    <property type="protein sequence ID" value="ENSSTUP00000113124.1"/>
    <property type="gene ID" value="ENSSTUG00000049971.1"/>
</dbReference>
<keyword evidence="6" id="KW-0137">Centromere</keyword>
<dbReference type="GO" id="GO:0000776">
    <property type="term" value="C:kinetochore"/>
    <property type="evidence" value="ECO:0007669"/>
    <property type="project" value="UniProtKB-KW"/>
</dbReference>
<dbReference type="GO" id="GO:0007059">
    <property type="term" value="P:chromosome segregation"/>
    <property type="evidence" value="ECO:0007669"/>
    <property type="project" value="TreeGrafter"/>
</dbReference>
<evidence type="ECO:0000256" key="3">
    <source>
        <dbReference type="ARBA" id="ARBA00022454"/>
    </source>
</evidence>
<dbReference type="PANTHER" id="PTHR48122:SF1">
    <property type="entry name" value="CENTROMERE PROTEIN H"/>
    <property type="match status" value="1"/>
</dbReference>
<sequence length="122" mass="14133">MPSLRSCVPKAEAMRELTNHSLDLCSKIKTFQQESYELQDQITDLQKQRLDLKCLTHEDGRVEEGASVAEKYRNILQKGQSHLEKYQKMATITQNILRGIIIASEVNWRDDDPKLRDITMTL</sequence>
<dbReference type="InParanoid" id="A0A674EZI7"/>
<feature type="domain" description="Centromere protein H C-terminal" evidence="8">
    <location>
        <begin position="9"/>
        <end position="121"/>
    </location>
</feature>